<keyword evidence="2" id="KW-0805">Transcription regulation</keyword>
<gene>
    <name evidence="8" type="ORF">KHLLAP_LOCUS11479</name>
</gene>
<dbReference type="Proteomes" id="UP001295740">
    <property type="component" value="Unassembled WGS sequence"/>
</dbReference>
<evidence type="ECO:0000313" key="9">
    <source>
        <dbReference type="Proteomes" id="UP001295740"/>
    </source>
</evidence>
<sequence>MSAAVIQRFRMGSSQPPDGNLPFGYNFPPDQDLMYSGPPPPPPPPPPPGAPILSHEDGRTLYNFFDNMATDAYPLSYGEGLHHDDQWIPDYLGAYTFLGPGPPPNSSLMDEMSAAALQDMYNLGQPPMPPPPPQPPIAPQFQQHQPQHGLPAPHTPIEHNAHAGAVVLTALHNDRRNGRYNGHNNGPYNAQPQRTISTSNFSQTTPVPRHQISPGPGNPVRPFRSNDSDTLTDMVFGSQGPNRLPETTELQWGSDAAFARDQGFIPPVHESREVLEQQRTAVMKALHINGSADTTQTLSPFSNGGGSSNGLCDTTNRHVNVDDEPVAPPRKCRKGTAKKEVEEGGADLTSIPPRAATKKRKSKTDLNGSSELFPAAQETAGKRRKSSVTAAKAARENLSEAQKRENHIKSEKKRRAAISEGFEDLNKMVPALKDGGGGSKSQVLVLTGQWLEELIRGNEELRQLL</sequence>
<dbReference type="AlphaFoldDB" id="A0AAI8VTY1"/>
<keyword evidence="4" id="KW-0804">Transcription</keyword>
<keyword evidence="9" id="KW-1185">Reference proteome</keyword>
<organism evidence="8 9">
    <name type="scientific">Anthostomella pinea</name>
    <dbReference type="NCBI Taxonomy" id="933095"/>
    <lineage>
        <taxon>Eukaryota</taxon>
        <taxon>Fungi</taxon>
        <taxon>Dikarya</taxon>
        <taxon>Ascomycota</taxon>
        <taxon>Pezizomycotina</taxon>
        <taxon>Sordariomycetes</taxon>
        <taxon>Xylariomycetidae</taxon>
        <taxon>Xylariales</taxon>
        <taxon>Xylariaceae</taxon>
        <taxon>Anthostomella</taxon>
    </lineage>
</organism>
<reference evidence="8" key="1">
    <citation type="submission" date="2023-10" db="EMBL/GenBank/DDBJ databases">
        <authorList>
            <person name="Hackl T."/>
        </authorList>
    </citation>
    <scope>NUCLEOTIDE SEQUENCE</scope>
</reference>
<protein>
    <submittedName>
        <fullName evidence="8">Uu.00g066360.m01.CDS01</fullName>
    </submittedName>
</protein>
<dbReference type="GO" id="GO:0000981">
    <property type="term" value="F:DNA-binding transcription factor activity, RNA polymerase II-specific"/>
    <property type="evidence" value="ECO:0007669"/>
    <property type="project" value="TreeGrafter"/>
</dbReference>
<proteinExistence type="predicted"/>
<evidence type="ECO:0000256" key="1">
    <source>
        <dbReference type="ARBA" id="ARBA00004123"/>
    </source>
</evidence>
<dbReference type="GO" id="GO:0046983">
    <property type="term" value="F:protein dimerization activity"/>
    <property type="evidence" value="ECO:0007669"/>
    <property type="project" value="InterPro"/>
</dbReference>
<feature type="compositionally biased region" description="Low complexity" evidence="6">
    <location>
        <begin position="179"/>
        <end position="189"/>
    </location>
</feature>
<dbReference type="InterPro" id="IPR036638">
    <property type="entry name" value="HLH_DNA-bd_sf"/>
</dbReference>
<dbReference type="PANTHER" id="PTHR15741:SF27">
    <property type="entry name" value="TRANSCRIPTION FACTOR AP-4"/>
    <property type="match status" value="1"/>
</dbReference>
<dbReference type="EMBL" id="CAUWAG010000018">
    <property type="protein sequence ID" value="CAJ2511011.1"/>
    <property type="molecule type" value="Genomic_DNA"/>
</dbReference>
<feature type="region of interest" description="Disordered" evidence="6">
    <location>
        <begin position="176"/>
        <end position="231"/>
    </location>
</feature>
<dbReference type="GO" id="GO:0000978">
    <property type="term" value="F:RNA polymerase II cis-regulatory region sequence-specific DNA binding"/>
    <property type="evidence" value="ECO:0007669"/>
    <property type="project" value="TreeGrafter"/>
</dbReference>
<accession>A0AAI8VTY1</accession>
<feature type="compositionally biased region" description="Basic and acidic residues" evidence="6">
    <location>
        <begin position="393"/>
        <end position="409"/>
    </location>
</feature>
<evidence type="ECO:0000313" key="8">
    <source>
        <dbReference type="EMBL" id="CAJ2511011.1"/>
    </source>
</evidence>
<dbReference type="Gene3D" id="4.10.280.10">
    <property type="entry name" value="Helix-loop-helix DNA-binding domain"/>
    <property type="match status" value="1"/>
</dbReference>
<feature type="compositionally biased region" description="Pro residues" evidence="6">
    <location>
        <begin position="37"/>
        <end position="50"/>
    </location>
</feature>
<dbReference type="PROSITE" id="PS50888">
    <property type="entry name" value="BHLH"/>
    <property type="match status" value="1"/>
</dbReference>
<dbReference type="SUPFAM" id="SSF47459">
    <property type="entry name" value="HLH, helix-loop-helix DNA-binding domain"/>
    <property type="match status" value="1"/>
</dbReference>
<dbReference type="InterPro" id="IPR011598">
    <property type="entry name" value="bHLH_dom"/>
</dbReference>
<name>A0AAI8VTY1_9PEZI</name>
<dbReference type="Pfam" id="PF00010">
    <property type="entry name" value="HLH"/>
    <property type="match status" value="1"/>
</dbReference>
<evidence type="ECO:0000259" key="7">
    <source>
        <dbReference type="PROSITE" id="PS50888"/>
    </source>
</evidence>
<feature type="domain" description="BHLH" evidence="7">
    <location>
        <begin position="402"/>
        <end position="454"/>
    </location>
</feature>
<comment type="caution">
    <text evidence="8">The sequence shown here is derived from an EMBL/GenBank/DDBJ whole genome shotgun (WGS) entry which is preliminary data.</text>
</comment>
<keyword evidence="5" id="KW-0539">Nucleus</keyword>
<feature type="region of interest" description="Disordered" evidence="6">
    <location>
        <begin position="1"/>
        <end position="54"/>
    </location>
</feature>
<comment type="subcellular location">
    <subcellularLocation>
        <location evidence="1">Nucleus</location>
    </subcellularLocation>
</comment>
<evidence type="ECO:0000256" key="5">
    <source>
        <dbReference type="ARBA" id="ARBA00023242"/>
    </source>
</evidence>
<dbReference type="GO" id="GO:0005634">
    <property type="term" value="C:nucleus"/>
    <property type="evidence" value="ECO:0007669"/>
    <property type="project" value="UniProtKB-SubCell"/>
</dbReference>
<evidence type="ECO:0000256" key="4">
    <source>
        <dbReference type="ARBA" id="ARBA00023163"/>
    </source>
</evidence>
<evidence type="ECO:0000256" key="2">
    <source>
        <dbReference type="ARBA" id="ARBA00023015"/>
    </source>
</evidence>
<evidence type="ECO:0000256" key="6">
    <source>
        <dbReference type="SAM" id="MobiDB-lite"/>
    </source>
</evidence>
<evidence type="ECO:0000256" key="3">
    <source>
        <dbReference type="ARBA" id="ARBA00023125"/>
    </source>
</evidence>
<dbReference type="PANTHER" id="PTHR15741">
    <property type="entry name" value="BASIC HELIX-LOOP-HELIX ZIP TRANSCRIPTION FACTOR"/>
    <property type="match status" value="1"/>
</dbReference>
<feature type="region of interest" description="Disordered" evidence="6">
    <location>
        <begin position="293"/>
        <end position="414"/>
    </location>
</feature>
<dbReference type="InterPro" id="IPR052207">
    <property type="entry name" value="Max-like/E-box_TFs"/>
</dbReference>
<feature type="compositionally biased region" description="Polar residues" evidence="6">
    <location>
        <begin position="190"/>
        <end position="206"/>
    </location>
</feature>
<keyword evidence="3" id="KW-0238">DNA-binding</keyword>